<reference evidence="1 2" key="1">
    <citation type="submission" date="2021-06" db="EMBL/GenBank/DDBJ databases">
        <authorList>
            <person name="Palmer J.M."/>
        </authorList>
    </citation>
    <scope>NUCLEOTIDE SEQUENCE [LARGE SCALE GENOMIC DNA]</scope>
    <source>
        <strain evidence="1 2">MEX-2019</strain>
        <tissue evidence="1">Muscle</tissue>
    </source>
</reference>
<comment type="caution">
    <text evidence="1">The sequence shown here is derived from an EMBL/GenBank/DDBJ whole genome shotgun (WGS) entry which is preliminary data.</text>
</comment>
<evidence type="ECO:0000313" key="1">
    <source>
        <dbReference type="EMBL" id="KAK5622236.1"/>
    </source>
</evidence>
<organism evidence="1 2">
    <name type="scientific">Crenichthys baileyi</name>
    <name type="common">White River springfish</name>
    <dbReference type="NCBI Taxonomy" id="28760"/>
    <lineage>
        <taxon>Eukaryota</taxon>
        <taxon>Metazoa</taxon>
        <taxon>Chordata</taxon>
        <taxon>Craniata</taxon>
        <taxon>Vertebrata</taxon>
        <taxon>Euteleostomi</taxon>
        <taxon>Actinopterygii</taxon>
        <taxon>Neopterygii</taxon>
        <taxon>Teleostei</taxon>
        <taxon>Neoteleostei</taxon>
        <taxon>Acanthomorphata</taxon>
        <taxon>Ovalentaria</taxon>
        <taxon>Atherinomorphae</taxon>
        <taxon>Cyprinodontiformes</taxon>
        <taxon>Goodeidae</taxon>
        <taxon>Crenichthys</taxon>
    </lineage>
</organism>
<proteinExistence type="predicted"/>
<dbReference type="EMBL" id="JAHHUM010000160">
    <property type="protein sequence ID" value="KAK5622236.1"/>
    <property type="molecule type" value="Genomic_DNA"/>
</dbReference>
<keyword evidence="2" id="KW-1185">Reference proteome</keyword>
<protein>
    <submittedName>
        <fullName evidence="1">Uncharacterized protein</fullName>
    </submittedName>
</protein>
<gene>
    <name evidence="1" type="ORF">CRENBAI_007445</name>
</gene>
<name>A0AAV9SLR6_9TELE</name>
<evidence type="ECO:0000313" key="2">
    <source>
        <dbReference type="Proteomes" id="UP001311232"/>
    </source>
</evidence>
<dbReference type="AlphaFoldDB" id="A0AAV9SLR6"/>
<dbReference type="Proteomes" id="UP001311232">
    <property type="component" value="Unassembled WGS sequence"/>
</dbReference>
<sequence length="100" mass="11530">MCAYSACMTDNRPRMFTNMRDTDVATVELEASEEGVLILVADHKTMLQFGEASLALKRATFVWIKRLHAIKNQLDCTNPYLLFTIGQQPFKNINRYLRMV</sequence>
<accession>A0AAV9SLR6</accession>